<evidence type="ECO:0000313" key="2">
    <source>
        <dbReference type="EMBL" id="RTE65620.1"/>
    </source>
</evidence>
<organism evidence="2 3">
    <name type="scientific">Amphritea opalescens</name>
    <dbReference type="NCBI Taxonomy" id="2490544"/>
    <lineage>
        <taxon>Bacteria</taxon>
        <taxon>Pseudomonadati</taxon>
        <taxon>Pseudomonadota</taxon>
        <taxon>Gammaproteobacteria</taxon>
        <taxon>Oceanospirillales</taxon>
        <taxon>Oceanospirillaceae</taxon>
        <taxon>Amphritea</taxon>
    </lineage>
</organism>
<protein>
    <submittedName>
        <fullName evidence="2">Uncharacterized protein</fullName>
    </submittedName>
</protein>
<dbReference type="OrthoDB" id="10006362at2"/>
<feature type="compositionally biased region" description="Acidic residues" evidence="1">
    <location>
        <begin position="12"/>
        <end position="22"/>
    </location>
</feature>
<comment type="caution">
    <text evidence="2">The sequence shown here is derived from an EMBL/GenBank/DDBJ whole genome shotgun (WGS) entry which is preliminary data.</text>
</comment>
<dbReference type="AlphaFoldDB" id="A0A430KQ75"/>
<reference evidence="2 3" key="1">
    <citation type="submission" date="2018-11" db="EMBL/GenBank/DDBJ databases">
        <title>The draft genome sequence of Amphritea opalescens ANRC-JH13T.</title>
        <authorList>
            <person name="Fang Z."/>
            <person name="Zhang Y."/>
            <person name="Han X."/>
        </authorList>
    </citation>
    <scope>NUCLEOTIDE SEQUENCE [LARGE SCALE GENOMIC DNA]</scope>
    <source>
        <strain evidence="2 3">ANRC-JH13</strain>
    </source>
</reference>
<feature type="compositionally biased region" description="Acidic residues" evidence="1">
    <location>
        <begin position="41"/>
        <end position="55"/>
    </location>
</feature>
<proteinExistence type="predicted"/>
<gene>
    <name evidence="2" type="ORF">EH243_11815</name>
</gene>
<accession>A0A430KQ75</accession>
<feature type="region of interest" description="Disordered" evidence="1">
    <location>
        <begin position="1"/>
        <end position="70"/>
    </location>
</feature>
<dbReference type="Proteomes" id="UP000283087">
    <property type="component" value="Unassembled WGS sequence"/>
</dbReference>
<dbReference type="EMBL" id="RQXW01000009">
    <property type="protein sequence ID" value="RTE65620.1"/>
    <property type="molecule type" value="Genomic_DNA"/>
</dbReference>
<dbReference type="RefSeq" id="WP_126158873.1">
    <property type="nucleotide sequence ID" value="NZ_RQXW01000009.1"/>
</dbReference>
<evidence type="ECO:0000256" key="1">
    <source>
        <dbReference type="SAM" id="MobiDB-lite"/>
    </source>
</evidence>
<sequence length="91" mass="10971">MSNKNRLSSYSEDQDGWEDWGDDSYKASKRRTRSARAVEFSADDDWDDEDDELPEELGRKSHSRRRDIEDRLERQRLRQDIFGDMDRQDRA</sequence>
<keyword evidence="3" id="KW-1185">Reference proteome</keyword>
<name>A0A430KQ75_9GAMM</name>
<evidence type="ECO:0000313" key="3">
    <source>
        <dbReference type="Proteomes" id="UP000283087"/>
    </source>
</evidence>
<feature type="compositionally biased region" description="Polar residues" evidence="1">
    <location>
        <begin position="1"/>
        <end position="10"/>
    </location>
</feature>